<proteinExistence type="inferred from homology"/>
<dbReference type="Proteomes" id="UP000599688">
    <property type="component" value="Unassembled WGS sequence"/>
</dbReference>
<organism evidence="3 4">
    <name type="scientific">Psychroflexus salis</name>
    <dbReference type="NCBI Taxonomy" id="1526574"/>
    <lineage>
        <taxon>Bacteria</taxon>
        <taxon>Pseudomonadati</taxon>
        <taxon>Bacteroidota</taxon>
        <taxon>Flavobacteriia</taxon>
        <taxon>Flavobacteriales</taxon>
        <taxon>Flavobacteriaceae</taxon>
        <taxon>Psychroflexus</taxon>
    </lineage>
</organism>
<evidence type="ECO:0000256" key="1">
    <source>
        <dbReference type="ARBA" id="ARBA00008791"/>
    </source>
</evidence>
<accession>A0A916ZY70</accession>
<feature type="domain" description="UspA" evidence="2">
    <location>
        <begin position="2"/>
        <end position="132"/>
    </location>
</feature>
<dbReference type="PRINTS" id="PR01438">
    <property type="entry name" value="UNVRSLSTRESS"/>
</dbReference>
<dbReference type="InterPro" id="IPR006016">
    <property type="entry name" value="UspA"/>
</dbReference>
<dbReference type="InterPro" id="IPR006015">
    <property type="entry name" value="Universal_stress_UspA"/>
</dbReference>
<comment type="similarity">
    <text evidence="1">Belongs to the universal stress protein A family.</text>
</comment>
<keyword evidence="4" id="KW-1185">Reference proteome</keyword>
<protein>
    <recommendedName>
        <fullName evidence="2">UspA domain-containing protein</fullName>
    </recommendedName>
</protein>
<name>A0A916ZY70_9FLAO</name>
<gene>
    <name evidence="3" type="ORF">GCM10010831_19920</name>
</gene>
<dbReference type="CDD" id="cd00293">
    <property type="entry name" value="USP-like"/>
    <property type="match status" value="1"/>
</dbReference>
<dbReference type="SUPFAM" id="SSF52402">
    <property type="entry name" value="Adenine nucleotide alpha hydrolases-like"/>
    <property type="match status" value="1"/>
</dbReference>
<sequence>MNLLLLTDFSHHAMHSHRYALELYKNRPINVFLLHVKKPCVNTEKCSGSCKLALHQKLNTDLQSLSNVNKEATYKSLMAEGSFIEEVRAAIIKHNIDLLVIGAKGKSTQNEAAIGSHTHAIATKVKCPVLIVFENSTLMNPSRILFPVNYTDALYPACLDKLKNLPDWENLEIFILELKPLTVAEHLVLSSKQILEDNLSTELSVTFFNKEKHQVKLTKESAAYDLMVFAAKNLSVGNQVFSELKTNKGALPNQAPLFVLHA</sequence>
<comment type="caution">
    <text evidence="3">The sequence shown here is derived from an EMBL/GenBank/DDBJ whole genome shotgun (WGS) entry which is preliminary data.</text>
</comment>
<dbReference type="EMBL" id="BMGL01000011">
    <property type="protein sequence ID" value="GGE18772.1"/>
    <property type="molecule type" value="Genomic_DNA"/>
</dbReference>
<evidence type="ECO:0000259" key="2">
    <source>
        <dbReference type="Pfam" id="PF00582"/>
    </source>
</evidence>
<dbReference type="RefSeq" id="WP_188406707.1">
    <property type="nucleotide sequence ID" value="NZ_BMGL01000011.1"/>
</dbReference>
<dbReference type="Pfam" id="PF00582">
    <property type="entry name" value="Usp"/>
    <property type="match status" value="1"/>
</dbReference>
<dbReference type="Gene3D" id="3.40.50.12370">
    <property type="match status" value="1"/>
</dbReference>
<evidence type="ECO:0000313" key="3">
    <source>
        <dbReference type="EMBL" id="GGE18772.1"/>
    </source>
</evidence>
<evidence type="ECO:0000313" key="4">
    <source>
        <dbReference type="Proteomes" id="UP000599688"/>
    </source>
</evidence>
<dbReference type="AlphaFoldDB" id="A0A916ZY70"/>
<reference evidence="3 4" key="1">
    <citation type="journal article" date="2014" name="Int. J. Syst. Evol. Microbiol.">
        <title>Complete genome sequence of Corynebacterium casei LMG S-19264T (=DSM 44701T), isolated from a smear-ripened cheese.</title>
        <authorList>
            <consortium name="US DOE Joint Genome Institute (JGI-PGF)"/>
            <person name="Walter F."/>
            <person name="Albersmeier A."/>
            <person name="Kalinowski J."/>
            <person name="Ruckert C."/>
        </authorList>
    </citation>
    <scope>NUCLEOTIDE SEQUENCE [LARGE SCALE GENOMIC DNA]</scope>
    <source>
        <strain evidence="3 4">CGMCC 1.12925</strain>
    </source>
</reference>